<evidence type="ECO:0000256" key="1">
    <source>
        <dbReference type="SAM" id="MobiDB-lite"/>
    </source>
</evidence>
<name>A0A0F9AQP8_9ZZZZ</name>
<dbReference type="AlphaFoldDB" id="A0A0F9AQP8"/>
<gene>
    <name evidence="2" type="ORF">LCGC14_2882970</name>
</gene>
<feature type="compositionally biased region" description="Polar residues" evidence="1">
    <location>
        <begin position="8"/>
        <end position="30"/>
    </location>
</feature>
<comment type="caution">
    <text evidence="2">The sequence shown here is derived from an EMBL/GenBank/DDBJ whole genome shotgun (WGS) entry which is preliminary data.</text>
</comment>
<feature type="region of interest" description="Disordered" evidence="1">
    <location>
        <begin position="1"/>
        <end position="38"/>
    </location>
</feature>
<sequence>FTKPQDPQYASQNRTTRPQATAQRPNASQSRDYDAENRGKVRTQFIKAAIIAGTLKCICYDDILTLTEFAMTGIDPAKAKPQSQTNPEYVGGGQEGICPHCQKPLEDCICQIPF</sequence>
<evidence type="ECO:0000313" key="2">
    <source>
        <dbReference type="EMBL" id="KKK74521.1"/>
    </source>
</evidence>
<reference evidence="2" key="1">
    <citation type="journal article" date="2015" name="Nature">
        <title>Complex archaea that bridge the gap between prokaryotes and eukaryotes.</title>
        <authorList>
            <person name="Spang A."/>
            <person name="Saw J.H."/>
            <person name="Jorgensen S.L."/>
            <person name="Zaremba-Niedzwiedzka K."/>
            <person name="Martijn J."/>
            <person name="Lind A.E."/>
            <person name="van Eijk R."/>
            <person name="Schleper C."/>
            <person name="Guy L."/>
            <person name="Ettema T.J."/>
        </authorList>
    </citation>
    <scope>NUCLEOTIDE SEQUENCE</scope>
</reference>
<organism evidence="2">
    <name type="scientific">marine sediment metagenome</name>
    <dbReference type="NCBI Taxonomy" id="412755"/>
    <lineage>
        <taxon>unclassified sequences</taxon>
        <taxon>metagenomes</taxon>
        <taxon>ecological metagenomes</taxon>
    </lineage>
</organism>
<proteinExistence type="predicted"/>
<accession>A0A0F9AQP8</accession>
<dbReference type="EMBL" id="LAZR01056281">
    <property type="protein sequence ID" value="KKK74521.1"/>
    <property type="molecule type" value="Genomic_DNA"/>
</dbReference>
<feature type="non-terminal residue" evidence="2">
    <location>
        <position position="1"/>
    </location>
</feature>
<protein>
    <submittedName>
        <fullName evidence="2">Uncharacterized protein</fullName>
    </submittedName>
</protein>